<dbReference type="Proteomes" id="UP001152803">
    <property type="component" value="Unassembled WGS sequence"/>
</dbReference>
<dbReference type="AlphaFoldDB" id="A0A9Q1HZN1"/>
<dbReference type="EMBL" id="JAFJMO010000007">
    <property type="protein sequence ID" value="KAJ8271587.1"/>
    <property type="molecule type" value="Genomic_DNA"/>
</dbReference>
<evidence type="ECO:0000313" key="2">
    <source>
        <dbReference type="Proteomes" id="UP001152803"/>
    </source>
</evidence>
<keyword evidence="2" id="KW-1185">Reference proteome</keyword>
<accession>A0A9Q1HZN1</accession>
<gene>
    <name evidence="1" type="ORF">COCON_G00104460</name>
</gene>
<comment type="caution">
    <text evidence="1">The sequence shown here is derived from an EMBL/GenBank/DDBJ whole genome shotgun (WGS) entry which is preliminary data.</text>
</comment>
<name>A0A9Q1HZN1_CONCO</name>
<evidence type="ECO:0000313" key="1">
    <source>
        <dbReference type="EMBL" id="KAJ8271587.1"/>
    </source>
</evidence>
<protein>
    <submittedName>
        <fullName evidence="1">Uncharacterized protein</fullName>
    </submittedName>
</protein>
<reference evidence="1" key="1">
    <citation type="journal article" date="2023" name="Science">
        <title>Genome structures resolve the early diversification of teleost fishes.</title>
        <authorList>
            <person name="Parey E."/>
            <person name="Louis A."/>
            <person name="Montfort J."/>
            <person name="Bouchez O."/>
            <person name="Roques C."/>
            <person name="Iampietro C."/>
            <person name="Lluch J."/>
            <person name="Castinel A."/>
            <person name="Donnadieu C."/>
            <person name="Desvignes T."/>
            <person name="Floi Bucao C."/>
            <person name="Jouanno E."/>
            <person name="Wen M."/>
            <person name="Mejri S."/>
            <person name="Dirks R."/>
            <person name="Jansen H."/>
            <person name="Henkel C."/>
            <person name="Chen W.J."/>
            <person name="Zahm M."/>
            <person name="Cabau C."/>
            <person name="Klopp C."/>
            <person name="Thompson A.W."/>
            <person name="Robinson-Rechavi M."/>
            <person name="Braasch I."/>
            <person name="Lecointre G."/>
            <person name="Bobe J."/>
            <person name="Postlethwait J.H."/>
            <person name="Berthelot C."/>
            <person name="Roest Crollius H."/>
            <person name="Guiguen Y."/>
        </authorList>
    </citation>
    <scope>NUCLEOTIDE SEQUENCE</scope>
    <source>
        <strain evidence="1">Concon-B</strain>
    </source>
</reference>
<proteinExistence type="predicted"/>
<sequence>MTHISHRRVYKERLGVPQKLTIGYQSYQTLQPRQLLLECLNVPGAPGAAGEGERQDGCLTESALLSGWGSDVRVTQT</sequence>
<organism evidence="1 2">
    <name type="scientific">Conger conger</name>
    <name type="common">Conger eel</name>
    <name type="synonym">Muraena conger</name>
    <dbReference type="NCBI Taxonomy" id="82655"/>
    <lineage>
        <taxon>Eukaryota</taxon>
        <taxon>Metazoa</taxon>
        <taxon>Chordata</taxon>
        <taxon>Craniata</taxon>
        <taxon>Vertebrata</taxon>
        <taxon>Euteleostomi</taxon>
        <taxon>Actinopterygii</taxon>
        <taxon>Neopterygii</taxon>
        <taxon>Teleostei</taxon>
        <taxon>Anguilliformes</taxon>
        <taxon>Congridae</taxon>
        <taxon>Conger</taxon>
    </lineage>
</organism>